<reference evidence="3 4" key="1">
    <citation type="submission" date="2016-12" db="EMBL/GenBank/DDBJ databases">
        <authorList>
            <person name="Song W.-J."/>
            <person name="Kurnit D.M."/>
        </authorList>
    </citation>
    <scope>NUCLEOTIDE SEQUENCE [LARGE SCALE GENOMIC DNA]</scope>
    <source>
        <strain evidence="3 4">175</strain>
    </source>
</reference>
<protein>
    <recommendedName>
        <fullName evidence="5">Lipoprotein</fullName>
    </recommendedName>
</protein>
<dbReference type="AlphaFoldDB" id="A0A1Y6D2I4"/>
<evidence type="ECO:0008006" key="5">
    <source>
        <dbReference type="Google" id="ProtNLM"/>
    </source>
</evidence>
<proteinExistence type="predicted"/>
<dbReference type="Proteomes" id="UP000192923">
    <property type="component" value="Unassembled WGS sequence"/>
</dbReference>
<keyword evidence="2" id="KW-0732">Signal</keyword>
<feature type="chain" id="PRO_5011002657" description="Lipoprotein" evidence="2">
    <location>
        <begin position="32"/>
        <end position="103"/>
    </location>
</feature>
<accession>A0A1Y6D2I4</accession>
<evidence type="ECO:0000313" key="4">
    <source>
        <dbReference type="Proteomes" id="UP000192923"/>
    </source>
</evidence>
<name>A0A1Y6D2I4_9GAMM</name>
<feature type="compositionally biased region" description="Polar residues" evidence="1">
    <location>
        <begin position="65"/>
        <end position="78"/>
    </location>
</feature>
<feature type="region of interest" description="Disordered" evidence="1">
    <location>
        <begin position="52"/>
        <end position="80"/>
    </location>
</feature>
<sequence>MPQPRLPGTPSVLLGAALLAACATPPPPAPSAPPKPLSAEQIFRESQGMAQLGQRHKEGEEMVRQGQQMVRDAQTQEAEGQRLIDAGRKIIQESEQGYDALRK</sequence>
<dbReference type="OrthoDB" id="5571774at2"/>
<evidence type="ECO:0000256" key="2">
    <source>
        <dbReference type="SAM" id="SignalP"/>
    </source>
</evidence>
<dbReference type="PROSITE" id="PS51257">
    <property type="entry name" value="PROKAR_LIPOPROTEIN"/>
    <property type="match status" value="1"/>
</dbReference>
<gene>
    <name evidence="3" type="ORF">SAMN02949497_3995</name>
</gene>
<evidence type="ECO:0000256" key="1">
    <source>
        <dbReference type="SAM" id="MobiDB-lite"/>
    </source>
</evidence>
<keyword evidence="4" id="KW-1185">Reference proteome</keyword>
<dbReference type="RefSeq" id="WP_085215461.1">
    <property type="nucleotide sequence ID" value="NZ_FXAM01000001.1"/>
</dbReference>
<organism evidence="3 4">
    <name type="scientific">Methylomagnum ishizawai</name>
    <dbReference type="NCBI Taxonomy" id="1760988"/>
    <lineage>
        <taxon>Bacteria</taxon>
        <taxon>Pseudomonadati</taxon>
        <taxon>Pseudomonadota</taxon>
        <taxon>Gammaproteobacteria</taxon>
        <taxon>Methylococcales</taxon>
        <taxon>Methylococcaceae</taxon>
        <taxon>Methylomagnum</taxon>
    </lineage>
</organism>
<evidence type="ECO:0000313" key="3">
    <source>
        <dbReference type="EMBL" id="SMF96590.1"/>
    </source>
</evidence>
<dbReference type="EMBL" id="FXAM01000001">
    <property type="protein sequence ID" value="SMF96590.1"/>
    <property type="molecule type" value="Genomic_DNA"/>
</dbReference>
<dbReference type="STRING" id="1760988.SAMN02949497_3995"/>
<feature type="signal peptide" evidence="2">
    <location>
        <begin position="1"/>
        <end position="31"/>
    </location>
</feature>